<organism evidence="2 3">
    <name type="scientific">Nesterenkonia halobia</name>
    <dbReference type="NCBI Taxonomy" id="37922"/>
    <lineage>
        <taxon>Bacteria</taxon>
        <taxon>Bacillati</taxon>
        <taxon>Actinomycetota</taxon>
        <taxon>Actinomycetes</taxon>
        <taxon>Micrococcales</taxon>
        <taxon>Micrococcaceae</taxon>
        <taxon>Nesterenkonia</taxon>
    </lineage>
</organism>
<evidence type="ECO:0000256" key="1">
    <source>
        <dbReference type="SAM" id="Phobius"/>
    </source>
</evidence>
<keyword evidence="1" id="KW-0472">Membrane</keyword>
<reference evidence="3" key="1">
    <citation type="journal article" date="2019" name="Int. J. Syst. Evol. Microbiol.">
        <title>The Global Catalogue of Microorganisms (GCM) 10K type strain sequencing project: providing services to taxonomists for standard genome sequencing and annotation.</title>
        <authorList>
            <consortium name="The Broad Institute Genomics Platform"/>
            <consortium name="The Broad Institute Genome Sequencing Center for Infectious Disease"/>
            <person name="Wu L."/>
            <person name="Ma J."/>
        </authorList>
    </citation>
    <scope>NUCLEOTIDE SEQUENCE [LARGE SCALE GENOMIC DNA]</scope>
    <source>
        <strain evidence="3">JCM 11483</strain>
    </source>
</reference>
<dbReference type="Proteomes" id="UP001501736">
    <property type="component" value="Unassembled WGS sequence"/>
</dbReference>
<sequence>MSLGRLTAVYAPVLAVLCGTAYVLATVHGIHLGDQEPASWAEEGSFTVPRLLGVVLLGAAGGLPIAHLHRRRRANDEASAAARGRG</sequence>
<keyword evidence="1" id="KW-1133">Transmembrane helix</keyword>
<comment type="caution">
    <text evidence="2">The sequence shown here is derived from an EMBL/GenBank/DDBJ whole genome shotgun (WGS) entry which is preliminary data.</text>
</comment>
<dbReference type="RefSeq" id="WP_344719766.1">
    <property type="nucleotide sequence ID" value="NZ_BAAAYG010000005.1"/>
</dbReference>
<evidence type="ECO:0000313" key="2">
    <source>
        <dbReference type="EMBL" id="GAA3284298.1"/>
    </source>
</evidence>
<proteinExistence type="predicted"/>
<keyword evidence="1" id="KW-0812">Transmembrane</keyword>
<keyword evidence="3" id="KW-1185">Reference proteome</keyword>
<evidence type="ECO:0000313" key="3">
    <source>
        <dbReference type="Proteomes" id="UP001501736"/>
    </source>
</evidence>
<accession>A0ABP6RBZ6</accession>
<name>A0ABP6RBZ6_9MICC</name>
<dbReference type="EMBL" id="BAAAYG010000005">
    <property type="protein sequence ID" value="GAA3284298.1"/>
    <property type="molecule type" value="Genomic_DNA"/>
</dbReference>
<protein>
    <submittedName>
        <fullName evidence="2">Uncharacterized protein</fullName>
    </submittedName>
</protein>
<feature type="transmembrane region" description="Helical" evidence="1">
    <location>
        <begin position="49"/>
        <end position="68"/>
    </location>
</feature>
<gene>
    <name evidence="2" type="ORF">GCM10020260_14550</name>
</gene>